<protein>
    <recommendedName>
        <fullName evidence="1">Guanylate cyclase domain-containing protein</fullName>
    </recommendedName>
</protein>
<proteinExistence type="predicted"/>
<evidence type="ECO:0000313" key="2">
    <source>
        <dbReference type="EMBL" id="PJL24049.1"/>
    </source>
</evidence>
<dbReference type="Pfam" id="PF00211">
    <property type="entry name" value="Guanylate_cyc"/>
    <property type="match status" value="1"/>
</dbReference>
<dbReference type="InterPro" id="IPR029787">
    <property type="entry name" value="Nucleotide_cyclase"/>
</dbReference>
<gene>
    <name evidence="2" type="ORF">B9Y64_21040</name>
</gene>
<dbReference type="AlphaFoldDB" id="A0A2J0U556"/>
<dbReference type="PROSITE" id="PS50125">
    <property type="entry name" value="GUANYLATE_CYCLASE_2"/>
    <property type="match status" value="1"/>
</dbReference>
<sequence>MFVSVHCFRGPMMVAPFGRIIAAGYRAEVQNKVPQLLRRLDAVVDGRVAPAVDNIVIGSGRKVTACVIFFDIRNFTQLTSSDDANTLKRTLFLLNCVIPAMMRVLYRYGAYVEKNTGDGLMAVLGVETNAQVTAKNALDAAAEMFYVLHFLVNPILAVQGIQPVDARIGMDMGPLLLARIGLPTGSSAHERSSLTAVGPAANRACKLQGFAGTNEIWCGDAIQRSAPMDRLHLFADVTPDNWTWHYSGSSAPYRCWRYDGVADDPFATLLGSASRR</sequence>
<organism evidence="2 3">
    <name type="scientific">Stenotrophomonas maltophilia</name>
    <name type="common">Pseudomonas maltophilia</name>
    <name type="synonym">Xanthomonas maltophilia</name>
    <dbReference type="NCBI Taxonomy" id="40324"/>
    <lineage>
        <taxon>Bacteria</taxon>
        <taxon>Pseudomonadati</taxon>
        <taxon>Pseudomonadota</taxon>
        <taxon>Gammaproteobacteria</taxon>
        <taxon>Lysobacterales</taxon>
        <taxon>Lysobacteraceae</taxon>
        <taxon>Stenotrophomonas</taxon>
        <taxon>Stenotrophomonas maltophilia group</taxon>
    </lineage>
</organism>
<dbReference type="InterPro" id="IPR001054">
    <property type="entry name" value="A/G_cyclase"/>
</dbReference>
<dbReference type="SUPFAM" id="SSF55073">
    <property type="entry name" value="Nucleotide cyclase"/>
    <property type="match status" value="1"/>
</dbReference>
<feature type="domain" description="Guanylate cyclase" evidence="1">
    <location>
        <begin position="66"/>
        <end position="208"/>
    </location>
</feature>
<evidence type="ECO:0000313" key="3">
    <source>
        <dbReference type="Proteomes" id="UP000230167"/>
    </source>
</evidence>
<dbReference type="EMBL" id="NEQV01000009">
    <property type="protein sequence ID" value="PJL24049.1"/>
    <property type="molecule type" value="Genomic_DNA"/>
</dbReference>
<dbReference type="CDD" id="cd07302">
    <property type="entry name" value="CHD"/>
    <property type="match status" value="1"/>
</dbReference>
<dbReference type="Proteomes" id="UP000230167">
    <property type="component" value="Unassembled WGS sequence"/>
</dbReference>
<reference evidence="2 3" key="1">
    <citation type="journal article" date="2017" name="Front. Microbiol.">
        <title>Double-Face Meets the Bacterial World: The Opportunistic Pathogen Stenotrophomonas maltophilia.</title>
        <authorList>
            <person name="Lira F."/>
            <person name="Berg G."/>
            <person name="Martinez J.L."/>
        </authorList>
    </citation>
    <scope>NUCLEOTIDE SEQUENCE [LARGE SCALE GENOMIC DNA]</scope>
    <source>
        <strain evidence="2 3">EA1</strain>
    </source>
</reference>
<comment type="caution">
    <text evidence="2">The sequence shown here is derived from an EMBL/GenBank/DDBJ whole genome shotgun (WGS) entry which is preliminary data.</text>
</comment>
<dbReference type="GO" id="GO:0009190">
    <property type="term" value="P:cyclic nucleotide biosynthetic process"/>
    <property type="evidence" value="ECO:0007669"/>
    <property type="project" value="InterPro"/>
</dbReference>
<accession>A0A2J0U556</accession>
<evidence type="ECO:0000259" key="1">
    <source>
        <dbReference type="PROSITE" id="PS50125"/>
    </source>
</evidence>
<dbReference type="Gene3D" id="3.30.70.1230">
    <property type="entry name" value="Nucleotide cyclase"/>
    <property type="match status" value="1"/>
</dbReference>
<name>A0A2J0U556_STEMA</name>
<dbReference type="GO" id="GO:0004016">
    <property type="term" value="F:adenylate cyclase activity"/>
    <property type="evidence" value="ECO:0007669"/>
    <property type="project" value="UniProtKB-ARBA"/>
</dbReference>
<dbReference type="GO" id="GO:0035556">
    <property type="term" value="P:intracellular signal transduction"/>
    <property type="evidence" value="ECO:0007669"/>
    <property type="project" value="InterPro"/>
</dbReference>